<dbReference type="Proteomes" id="UP000202440">
    <property type="component" value="Chromosome"/>
</dbReference>
<dbReference type="AlphaFoldDB" id="A0A222FJ69"/>
<reference evidence="1 2" key="1">
    <citation type="submission" date="2017-07" db="EMBL/GenBank/DDBJ databases">
        <title>Annotated genome sequence of Bacterioplanes sanyensis isolated from Red Sea.</title>
        <authorList>
            <person name="Rehman Z.U."/>
        </authorList>
    </citation>
    <scope>NUCLEOTIDE SEQUENCE [LARGE SCALE GENOMIC DNA]</scope>
    <source>
        <strain evidence="1 2">NV9</strain>
    </source>
</reference>
<dbReference type="OrthoDB" id="9805247at2"/>
<keyword evidence="2" id="KW-1185">Reference proteome</keyword>
<dbReference type="Pfam" id="PF06042">
    <property type="entry name" value="NTP_transf_6"/>
    <property type="match status" value="1"/>
</dbReference>
<name>A0A222FJ69_9GAMM</name>
<dbReference type="KEGG" id="bsan:CHH28_08890"/>
<protein>
    <submittedName>
        <fullName evidence="1">Nitrate reductase</fullName>
    </submittedName>
</protein>
<evidence type="ECO:0000313" key="2">
    <source>
        <dbReference type="Proteomes" id="UP000202440"/>
    </source>
</evidence>
<dbReference type="PANTHER" id="PTHR39166:SF1">
    <property type="entry name" value="BLL1166 PROTEIN"/>
    <property type="match status" value="1"/>
</dbReference>
<dbReference type="InterPro" id="IPR009267">
    <property type="entry name" value="NTP_transf_6"/>
</dbReference>
<proteinExistence type="predicted"/>
<dbReference type="EMBL" id="CP022530">
    <property type="protein sequence ID" value="ASP38789.1"/>
    <property type="molecule type" value="Genomic_DNA"/>
</dbReference>
<organism evidence="1 2">
    <name type="scientific">Bacterioplanes sanyensis</name>
    <dbReference type="NCBI Taxonomy" id="1249553"/>
    <lineage>
        <taxon>Bacteria</taxon>
        <taxon>Pseudomonadati</taxon>
        <taxon>Pseudomonadota</taxon>
        <taxon>Gammaproteobacteria</taxon>
        <taxon>Oceanospirillales</taxon>
        <taxon>Oceanospirillaceae</taxon>
        <taxon>Bacterioplanes</taxon>
    </lineage>
</organism>
<dbReference type="PANTHER" id="PTHR39166">
    <property type="entry name" value="BLL1166 PROTEIN"/>
    <property type="match status" value="1"/>
</dbReference>
<accession>A0A222FJ69</accession>
<evidence type="ECO:0000313" key="1">
    <source>
        <dbReference type="EMBL" id="ASP38789.1"/>
    </source>
</evidence>
<sequence length="164" mass="18688">MEALVLASKLGLDDWCLAAGFVRNLIWDKLHSKSTLTPLNDIDLIYFDGNTIAEDSDVRYEEKLKSLSDHPWSVKNQARMHIRNNDQPYFSTSDAMSYWVEVETAVGATYSEDFGVSIVAPFGLEANFSNSITLNSKRPKPSDFRKRVTEKEWPILWPNLEVIS</sequence>
<gene>
    <name evidence="1" type="ORF">CHH28_08890</name>
</gene>